<comment type="caution">
    <text evidence="2">The sequence shown here is derived from an EMBL/GenBank/DDBJ whole genome shotgun (WGS) entry which is preliminary data.</text>
</comment>
<feature type="compositionally biased region" description="Low complexity" evidence="1">
    <location>
        <begin position="246"/>
        <end position="255"/>
    </location>
</feature>
<evidence type="ECO:0000256" key="1">
    <source>
        <dbReference type="SAM" id="MobiDB-lite"/>
    </source>
</evidence>
<feature type="compositionally biased region" description="Acidic residues" evidence="1">
    <location>
        <begin position="319"/>
        <end position="332"/>
    </location>
</feature>
<feature type="region of interest" description="Disordered" evidence="1">
    <location>
        <begin position="412"/>
        <end position="440"/>
    </location>
</feature>
<feature type="compositionally biased region" description="Basic residues" evidence="1">
    <location>
        <begin position="105"/>
        <end position="116"/>
    </location>
</feature>
<feature type="compositionally biased region" description="Low complexity" evidence="1">
    <location>
        <begin position="207"/>
        <end position="218"/>
    </location>
</feature>
<feature type="compositionally biased region" description="Polar residues" evidence="1">
    <location>
        <begin position="231"/>
        <end position="240"/>
    </location>
</feature>
<dbReference type="AlphaFoldDB" id="A0A5D3B1S5"/>
<sequence length="534" mass="57260">MPPQSHSPLSPQSDYSLLSSLDALSLSSAPSKVDSPAGTSSAQSPSDRRSSQDDYEVISHPSSGRHTTLNVHLNMEETSSLATKTPTGSTGFTASDSAAPAGKSKNARRRERLRARKNADLPEGTSSGISSQATGHTESSGSAVFVHSRVPVSPKPASVSVPPPKASPSKLAEVLAKSDKDPERVSKSASRRARKWALKQAQAANEGGILASGSPSGASGLGGSSLFGEVASNNFLSVPSSHVAPSLSLDSSLDDTSGKGKARRSQRGGKQNKQRAEREADSDLDTDDTASVTTTGTTSRSRTPTGSSASSGRRRVLAWDDEDEDDSEDDEDGRATPVAQRRTAPSVLSASDASSSINRRVFFILSYRTTNSSSFLTDPRNFMMLKENKLRLWQSLCIEFGLVNLEEDLPDLPVRNTPQRPVQRPRADTASSSSTITSSSTATELPVYPLPRTLNQARRILREHAHVNLVDYFEARKVGAPAFVGAYKDLLWPTPSALRRYTRGKSKFAAKDAVKDEWLNPLMRDILHFSAGKK</sequence>
<dbReference type="Proteomes" id="UP000322245">
    <property type="component" value="Unassembled WGS sequence"/>
</dbReference>
<organism evidence="2 3">
    <name type="scientific">Cryptococcus floricola</name>
    <dbReference type="NCBI Taxonomy" id="2591691"/>
    <lineage>
        <taxon>Eukaryota</taxon>
        <taxon>Fungi</taxon>
        <taxon>Dikarya</taxon>
        <taxon>Basidiomycota</taxon>
        <taxon>Agaricomycotina</taxon>
        <taxon>Tremellomycetes</taxon>
        <taxon>Tremellales</taxon>
        <taxon>Cryptococcaceae</taxon>
        <taxon>Cryptococcus</taxon>
    </lineage>
</organism>
<feature type="compositionally biased region" description="Basic and acidic residues" evidence="1">
    <location>
        <begin position="176"/>
        <end position="186"/>
    </location>
</feature>
<feature type="compositionally biased region" description="Low complexity" evidence="1">
    <location>
        <begin position="429"/>
        <end position="440"/>
    </location>
</feature>
<reference evidence="2 3" key="1">
    <citation type="submission" date="2017-05" db="EMBL/GenBank/DDBJ databases">
        <title>The Genome Sequence of Tsuchiyaea wingfieldii DSM 27421.</title>
        <authorList>
            <person name="Cuomo C."/>
            <person name="Passer A."/>
            <person name="Billmyre B."/>
            <person name="Heitman J."/>
        </authorList>
    </citation>
    <scope>NUCLEOTIDE SEQUENCE [LARGE SCALE GENOMIC DNA]</scope>
    <source>
        <strain evidence="2 3">DSM 27421</strain>
    </source>
</reference>
<protein>
    <submittedName>
        <fullName evidence="2">Uncharacterized protein</fullName>
    </submittedName>
</protein>
<feature type="compositionally biased region" description="Polar residues" evidence="1">
    <location>
        <begin position="60"/>
        <end position="96"/>
    </location>
</feature>
<feature type="compositionally biased region" description="Polar residues" evidence="1">
    <location>
        <begin position="124"/>
        <end position="142"/>
    </location>
</feature>
<proteinExistence type="predicted"/>
<feature type="compositionally biased region" description="Low complexity" evidence="1">
    <location>
        <begin position="150"/>
        <end position="160"/>
    </location>
</feature>
<gene>
    <name evidence="2" type="ORF">B9479_001551</name>
</gene>
<feature type="region of interest" description="Disordered" evidence="1">
    <location>
        <begin position="27"/>
        <end position="351"/>
    </location>
</feature>
<accession>A0A5D3B1S5</accession>
<keyword evidence="3" id="KW-1185">Reference proteome</keyword>
<feature type="compositionally biased region" description="Low complexity" evidence="1">
    <location>
        <begin position="289"/>
        <end position="311"/>
    </location>
</feature>
<dbReference type="EMBL" id="NIDF01000010">
    <property type="protein sequence ID" value="TYJ57697.1"/>
    <property type="molecule type" value="Genomic_DNA"/>
</dbReference>
<feature type="compositionally biased region" description="Basic residues" evidence="1">
    <location>
        <begin position="260"/>
        <end position="273"/>
    </location>
</feature>
<evidence type="ECO:0000313" key="2">
    <source>
        <dbReference type="EMBL" id="TYJ57697.1"/>
    </source>
</evidence>
<evidence type="ECO:0000313" key="3">
    <source>
        <dbReference type="Proteomes" id="UP000322245"/>
    </source>
</evidence>
<name>A0A5D3B1S5_9TREE</name>